<dbReference type="PROSITE" id="PS51061">
    <property type="entry name" value="R3H"/>
    <property type="match status" value="1"/>
</dbReference>
<dbReference type="RefSeq" id="WP_015641673.1">
    <property type="nucleotide sequence ID" value="NC_021219.1"/>
</dbReference>
<dbReference type="CDD" id="cd02644">
    <property type="entry name" value="R3H_jag"/>
    <property type="match status" value="1"/>
</dbReference>
<evidence type="ECO:0000313" key="3">
    <source>
        <dbReference type="Proteomes" id="UP000013893"/>
    </source>
</evidence>
<dbReference type="InterPro" id="IPR001374">
    <property type="entry name" value="R3H_dom"/>
</dbReference>
<keyword evidence="3" id="KW-1185">Reference proteome</keyword>
<protein>
    <submittedName>
        <fullName evidence="2">Single-stranded nucleic acid binding R3H domain protein</fullName>
    </submittedName>
</protein>
<dbReference type="Pfam" id="PF01424">
    <property type="entry name" value="R3H"/>
    <property type="match status" value="1"/>
</dbReference>
<dbReference type="InterPro" id="IPR015946">
    <property type="entry name" value="KH_dom-like_a/b"/>
</dbReference>
<dbReference type="Proteomes" id="UP000013893">
    <property type="component" value="Chromosome"/>
</dbReference>
<dbReference type="InterPro" id="IPR036867">
    <property type="entry name" value="R3H_dom_sf"/>
</dbReference>
<dbReference type="HOGENOM" id="CLU_042512_4_1_0"/>
<dbReference type="KEGG" id="saal:L336_0519"/>
<evidence type="ECO:0000259" key="1">
    <source>
        <dbReference type="PROSITE" id="PS51061"/>
    </source>
</evidence>
<dbReference type="PANTHER" id="PTHR35800">
    <property type="entry name" value="PROTEIN JAG"/>
    <property type="match status" value="1"/>
</dbReference>
<accession>R4PL01</accession>
<dbReference type="PANTHER" id="PTHR35800:SF1">
    <property type="entry name" value="RNA-BINDING PROTEIN KHPB"/>
    <property type="match status" value="1"/>
</dbReference>
<dbReference type="EMBL" id="CP005957">
    <property type="protein sequence ID" value="AGL62223.1"/>
    <property type="molecule type" value="Genomic_DNA"/>
</dbReference>
<evidence type="ECO:0000313" key="2">
    <source>
        <dbReference type="EMBL" id="AGL62223.1"/>
    </source>
</evidence>
<proteinExistence type="predicted"/>
<dbReference type="InterPro" id="IPR034079">
    <property type="entry name" value="R3H_KhpB"/>
</dbReference>
<dbReference type="STRING" id="1332188.L336_0519"/>
<dbReference type="Gene3D" id="3.30.300.20">
    <property type="match status" value="1"/>
</dbReference>
<gene>
    <name evidence="2" type="ORF">L336_0519</name>
</gene>
<dbReference type="Gene3D" id="3.30.1370.50">
    <property type="entry name" value="R3H-like domain"/>
    <property type="match status" value="1"/>
</dbReference>
<dbReference type="OrthoDB" id="9785210at2"/>
<name>R4PL01_9BACT</name>
<dbReference type="AlphaFoldDB" id="R4PL01"/>
<feature type="domain" description="R3H" evidence="1">
    <location>
        <begin position="87"/>
        <end position="152"/>
    </location>
</feature>
<dbReference type="GO" id="GO:0003723">
    <property type="term" value="F:RNA binding"/>
    <property type="evidence" value="ECO:0007669"/>
    <property type="project" value="InterPro"/>
</dbReference>
<dbReference type="InterPro" id="IPR039247">
    <property type="entry name" value="KhpB"/>
</dbReference>
<sequence>MDQEQSVEFAQKFLQDIISFFGENIAVTAKAEDDIIELYIESSDINSILIGRNAETLRSLQYMVSTALRNKNAELVRVNVDVADYKKQREEKIAEKARGWIEEVRATGSSHIARINAADRRIVHRVAAEYEDIRTFSEGEGRDRHVIIAQKSS</sequence>
<dbReference type="SMART" id="SM00393">
    <property type="entry name" value="R3H"/>
    <property type="match status" value="1"/>
</dbReference>
<reference evidence="2 3" key="1">
    <citation type="journal article" date="2013" name="Nat. Biotechnol.">
        <title>Genome sequences of rare, uncultured bacteria obtained by differential coverage binning of multiple metagenomes.</title>
        <authorList>
            <person name="Albertsen M."/>
            <person name="Hugenholtz P."/>
            <person name="Skarshewski A."/>
            <person name="Nielsen K.L."/>
            <person name="Tyson G.W."/>
            <person name="Nielsen P.H."/>
        </authorList>
    </citation>
    <scope>NUCLEOTIDE SEQUENCE [LARGE SCALE GENOMIC DNA]</scope>
    <source>
        <strain evidence="2">TM71</strain>
    </source>
</reference>
<dbReference type="SUPFAM" id="SSF82708">
    <property type="entry name" value="R3H domain"/>
    <property type="match status" value="1"/>
</dbReference>
<organism evidence="2 3">
    <name type="scientific">Candidatus Saccharimonas aalborgensis</name>
    <dbReference type="NCBI Taxonomy" id="1332188"/>
    <lineage>
        <taxon>Bacteria</taxon>
        <taxon>Candidatus Saccharimonadota</taxon>
        <taxon>Candidatus Saccharimonadia</taxon>
        <taxon>Candidatus Saccharimonadales</taxon>
        <taxon>Candidatus Saccharimonadaceae</taxon>
        <taxon>Candidatus Saccharimonas</taxon>
    </lineage>
</organism>